<reference evidence="2" key="1">
    <citation type="submission" date="2016-07" db="EMBL/GenBank/DDBJ databases">
        <title>Microvirga ossetica sp. nov. a new species of rhizobia isolated from root nodules of the legume species Vicia alpestris Steven originated from North Ossetia region in the Caucasus.</title>
        <authorList>
            <person name="Safronova V.I."/>
            <person name="Kuznetsova I.G."/>
            <person name="Sazanova A.L."/>
            <person name="Belimov A."/>
            <person name="Andronov E."/>
            <person name="Osledkin Y.S."/>
            <person name="Onishchuk O.P."/>
            <person name="Kurchak O.N."/>
            <person name="Shaposhnikov A.I."/>
            <person name="Willems A."/>
            <person name="Tikhonovich I.A."/>
        </authorList>
    </citation>
    <scope>NUCLEOTIDE SEQUENCE [LARGE SCALE GENOMIC DNA]</scope>
    <source>
        <strain evidence="2">V5/3M</strain>
    </source>
</reference>
<dbReference type="EMBL" id="CP016616">
    <property type="protein sequence ID" value="ANY77441.1"/>
    <property type="molecule type" value="Genomic_DNA"/>
</dbReference>
<dbReference type="Pfam" id="PF21834">
    <property type="entry name" value="DUF6894"/>
    <property type="match status" value="1"/>
</dbReference>
<accession>A0A1B2EBV0</accession>
<name>A0A1B2EBV0_9HYPH</name>
<organism evidence="2">
    <name type="scientific">Microvirga ossetica</name>
    <dbReference type="NCBI Taxonomy" id="1882682"/>
    <lineage>
        <taxon>Bacteria</taxon>
        <taxon>Pseudomonadati</taxon>
        <taxon>Pseudomonadota</taxon>
        <taxon>Alphaproteobacteria</taxon>
        <taxon>Hyphomicrobiales</taxon>
        <taxon>Methylobacteriaceae</taxon>
        <taxon>Microvirga</taxon>
    </lineage>
</organism>
<gene>
    <name evidence="2" type="ORF">BB934_03730</name>
</gene>
<dbReference type="InterPro" id="IPR054189">
    <property type="entry name" value="DUF6894"/>
</dbReference>
<protein>
    <recommendedName>
        <fullName evidence="1">DUF6894 domain-containing protein</fullName>
    </recommendedName>
</protein>
<dbReference type="KEGG" id="moc:BB934_03730"/>
<evidence type="ECO:0000259" key="1">
    <source>
        <dbReference type="Pfam" id="PF21834"/>
    </source>
</evidence>
<dbReference type="RefSeq" id="WP_099508435.1">
    <property type="nucleotide sequence ID" value="NZ_CP016616.1"/>
</dbReference>
<evidence type="ECO:0000313" key="2">
    <source>
        <dbReference type="EMBL" id="ANY77441.1"/>
    </source>
</evidence>
<sequence>MRDPCAPACWQRSTPCLGYFFHAFNGHAHPDTEGIELSGLEEARQEAVQTAGEIIRGNGIKSRTGSDWRMEVTDAAGQGLLRLRFSLEELSGEAPLCGD</sequence>
<proteinExistence type="predicted"/>
<dbReference type="AlphaFoldDB" id="A0A1B2EBV0"/>
<feature type="domain" description="DUF6894" evidence="1">
    <location>
        <begin position="19"/>
        <end position="86"/>
    </location>
</feature>